<dbReference type="PANTHER" id="PTHR35530:SF1">
    <property type="entry name" value="2-HYDROXYMUCONATE TAUTOMERASE"/>
    <property type="match status" value="1"/>
</dbReference>
<evidence type="ECO:0000256" key="2">
    <source>
        <dbReference type="ARBA" id="ARBA00023235"/>
    </source>
</evidence>
<organism evidence="4 5">
    <name type="scientific">Thalassococcus profundi</name>
    <dbReference type="NCBI Taxonomy" id="2282382"/>
    <lineage>
        <taxon>Bacteria</taxon>
        <taxon>Pseudomonadati</taxon>
        <taxon>Pseudomonadota</taxon>
        <taxon>Alphaproteobacteria</taxon>
        <taxon>Rhodobacterales</taxon>
        <taxon>Roseobacteraceae</taxon>
        <taxon>Thalassococcus</taxon>
    </lineage>
</organism>
<name>A0A369TQF0_9RHOB</name>
<feature type="domain" description="4-oxalocrotonate tautomerase-like" evidence="3">
    <location>
        <begin position="3"/>
        <end position="62"/>
    </location>
</feature>
<evidence type="ECO:0000259" key="3">
    <source>
        <dbReference type="Pfam" id="PF01361"/>
    </source>
</evidence>
<dbReference type="GO" id="GO:0016853">
    <property type="term" value="F:isomerase activity"/>
    <property type="evidence" value="ECO:0007669"/>
    <property type="project" value="UniProtKB-KW"/>
</dbReference>
<dbReference type="InterPro" id="IPR014347">
    <property type="entry name" value="Tautomerase/MIF_sf"/>
</dbReference>
<comment type="caution">
    <text evidence="4">The sequence shown here is derived from an EMBL/GenBank/DDBJ whole genome shotgun (WGS) entry which is preliminary data.</text>
</comment>
<reference evidence="4 5" key="1">
    <citation type="submission" date="2018-07" db="EMBL/GenBank/DDBJ databases">
        <title>Thalassococcus profundi sp. nov., a marine bacterium isolated from deep seawater of Okinawa Trough.</title>
        <authorList>
            <person name="Yu M."/>
        </authorList>
    </citation>
    <scope>NUCLEOTIDE SEQUENCE [LARGE SCALE GENOMIC DNA]</scope>
    <source>
        <strain evidence="4 5">WRAS1</strain>
    </source>
</reference>
<dbReference type="RefSeq" id="WP_114512015.1">
    <property type="nucleotide sequence ID" value="NZ_QPMK01000014.1"/>
</dbReference>
<dbReference type="OrthoDB" id="8098375at2"/>
<dbReference type="InterPro" id="IPR004370">
    <property type="entry name" value="4-OT-like_dom"/>
</dbReference>
<proteinExistence type="inferred from homology"/>
<dbReference type="SUPFAM" id="SSF55331">
    <property type="entry name" value="Tautomerase/MIF"/>
    <property type="match status" value="1"/>
</dbReference>
<evidence type="ECO:0000313" key="4">
    <source>
        <dbReference type="EMBL" id="RDD65196.1"/>
    </source>
</evidence>
<dbReference type="Gene3D" id="3.30.429.10">
    <property type="entry name" value="Macrophage Migration Inhibitory Factor"/>
    <property type="match status" value="1"/>
</dbReference>
<sequence length="72" mass="7572">MPSMEIQVLEGVFDAEEKAQIITRVTEAFASVAGQTIAGGLSVRIQEIRSGAWGYGGTVLSTEDALAMKARG</sequence>
<dbReference type="PANTHER" id="PTHR35530">
    <property type="entry name" value="TAUTOMERASE-RELATED"/>
    <property type="match status" value="1"/>
</dbReference>
<dbReference type="AlphaFoldDB" id="A0A369TQF0"/>
<keyword evidence="5" id="KW-1185">Reference proteome</keyword>
<dbReference type="Proteomes" id="UP000253977">
    <property type="component" value="Unassembled WGS sequence"/>
</dbReference>
<keyword evidence="2" id="KW-0413">Isomerase</keyword>
<accession>A0A369TQF0</accession>
<evidence type="ECO:0000313" key="5">
    <source>
        <dbReference type="Proteomes" id="UP000253977"/>
    </source>
</evidence>
<protein>
    <submittedName>
        <fullName evidence="4">4-oxalocrotonate tautomerase</fullName>
    </submittedName>
</protein>
<gene>
    <name evidence="4" type="ORF">DU478_16190</name>
</gene>
<comment type="similarity">
    <text evidence="1">Belongs to the 4-oxalocrotonate tautomerase family.</text>
</comment>
<evidence type="ECO:0000256" key="1">
    <source>
        <dbReference type="ARBA" id="ARBA00006723"/>
    </source>
</evidence>
<dbReference type="EMBL" id="QPMK01000014">
    <property type="protein sequence ID" value="RDD65196.1"/>
    <property type="molecule type" value="Genomic_DNA"/>
</dbReference>
<dbReference type="Pfam" id="PF01361">
    <property type="entry name" value="Tautomerase"/>
    <property type="match status" value="1"/>
</dbReference>